<feature type="domain" description="Kinesin-like" evidence="1">
    <location>
        <begin position="39"/>
        <end position="97"/>
    </location>
</feature>
<reference evidence="2" key="1">
    <citation type="submission" date="2020-11" db="EMBL/GenBank/DDBJ databases">
        <authorList>
            <person name="Tran Van P."/>
        </authorList>
    </citation>
    <scope>NUCLEOTIDE SEQUENCE</scope>
</reference>
<name>A0A7R8WUQ0_9CRUS</name>
<dbReference type="AlphaFoldDB" id="A0A7R8WUQ0"/>
<dbReference type="InterPro" id="IPR022164">
    <property type="entry name" value="Kinesin-like"/>
</dbReference>
<protein>
    <recommendedName>
        <fullName evidence="1">Kinesin-like domain-containing protein</fullName>
    </recommendedName>
</protein>
<proteinExistence type="predicted"/>
<dbReference type="OrthoDB" id="3176171at2759"/>
<accession>A0A7R8WUQ0</accession>
<feature type="non-terminal residue" evidence="2">
    <location>
        <position position="98"/>
    </location>
</feature>
<dbReference type="EMBL" id="OB673698">
    <property type="protein sequence ID" value="CAD7235604.1"/>
    <property type="molecule type" value="Genomic_DNA"/>
</dbReference>
<sequence>MPPVAPSSAKVRSLAERWNEVRRCLRLYVEIQEMNENGDYHPVEIETSPEVLVGGMYQLRQGHQRRLKIDLKPLAHDTGTLPLVVDSIRSVAMGCVRV</sequence>
<organism evidence="2">
    <name type="scientific">Cyprideis torosa</name>
    <dbReference type="NCBI Taxonomy" id="163714"/>
    <lineage>
        <taxon>Eukaryota</taxon>
        <taxon>Metazoa</taxon>
        <taxon>Ecdysozoa</taxon>
        <taxon>Arthropoda</taxon>
        <taxon>Crustacea</taxon>
        <taxon>Oligostraca</taxon>
        <taxon>Ostracoda</taxon>
        <taxon>Podocopa</taxon>
        <taxon>Podocopida</taxon>
        <taxon>Cytherocopina</taxon>
        <taxon>Cytheroidea</taxon>
        <taxon>Cytherideidae</taxon>
        <taxon>Cyprideis</taxon>
    </lineage>
</organism>
<evidence type="ECO:0000259" key="1">
    <source>
        <dbReference type="Pfam" id="PF12473"/>
    </source>
</evidence>
<evidence type="ECO:0000313" key="2">
    <source>
        <dbReference type="EMBL" id="CAD7235604.1"/>
    </source>
</evidence>
<gene>
    <name evidence="2" type="ORF">CTOB1V02_LOCUS13419</name>
</gene>
<dbReference type="Pfam" id="PF12473">
    <property type="entry name" value="DUF3694"/>
    <property type="match status" value="1"/>
</dbReference>